<name>A0AA41VDR7_PAPNU</name>
<sequence length="131" mass="15107">MIQHLCFSSLSKTDIKCMQQQMVHCSTQGYYNPNDLIFINPRTISKPTHNFTIQISDALWSTIPAARGVTPKANELEDYEIDDDWKDDSDLFLDGEAYDANPYRCLPRKAYGDPPVFSEEMDKILYPNLKH</sequence>
<evidence type="ECO:0000313" key="1">
    <source>
        <dbReference type="EMBL" id="MCL7039370.1"/>
    </source>
</evidence>
<protein>
    <submittedName>
        <fullName evidence="1">Uncharacterized protein</fullName>
    </submittedName>
</protein>
<gene>
    <name evidence="1" type="ORF">MKW94_009404</name>
</gene>
<accession>A0AA41VDR7</accession>
<dbReference type="EMBL" id="JAJJMA010200508">
    <property type="protein sequence ID" value="MCL7039370.1"/>
    <property type="molecule type" value="Genomic_DNA"/>
</dbReference>
<feature type="non-terminal residue" evidence="1">
    <location>
        <position position="131"/>
    </location>
</feature>
<organism evidence="1 2">
    <name type="scientific">Papaver nudicaule</name>
    <name type="common">Iceland poppy</name>
    <dbReference type="NCBI Taxonomy" id="74823"/>
    <lineage>
        <taxon>Eukaryota</taxon>
        <taxon>Viridiplantae</taxon>
        <taxon>Streptophyta</taxon>
        <taxon>Embryophyta</taxon>
        <taxon>Tracheophyta</taxon>
        <taxon>Spermatophyta</taxon>
        <taxon>Magnoliopsida</taxon>
        <taxon>Ranunculales</taxon>
        <taxon>Papaveraceae</taxon>
        <taxon>Papaveroideae</taxon>
        <taxon>Papaver</taxon>
    </lineage>
</organism>
<reference evidence="1" key="1">
    <citation type="submission" date="2022-03" db="EMBL/GenBank/DDBJ databases">
        <title>A functionally conserved STORR gene fusion in Papaver species that diverged 16.8 million years ago.</title>
        <authorList>
            <person name="Catania T."/>
        </authorList>
    </citation>
    <scope>NUCLEOTIDE SEQUENCE</scope>
    <source>
        <strain evidence="1">S-191538</strain>
    </source>
</reference>
<dbReference type="AlphaFoldDB" id="A0AA41VDR7"/>
<proteinExistence type="predicted"/>
<keyword evidence="2" id="KW-1185">Reference proteome</keyword>
<comment type="caution">
    <text evidence="1">The sequence shown here is derived from an EMBL/GenBank/DDBJ whole genome shotgun (WGS) entry which is preliminary data.</text>
</comment>
<dbReference type="Proteomes" id="UP001177140">
    <property type="component" value="Unassembled WGS sequence"/>
</dbReference>
<evidence type="ECO:0000313" key="2">
    <source>
        <dbReference type="Proteomes" id="UP001177140"/>
    </source>
</evidence>